<reference evidence="2" key="1">
    <citation type="journal article" date="2019" name="Int. J. Syst. Evol. Microbiol.">
        <title>The Global Catalogue of Microorganisms (GCM) 10K type strain sequencing project: providing services to taxonomists for standard genome sequencing and annotation.</title>
        <authorList>
            <consortium name="The Broad Institute Genomics Platform"/>
            <consortium name="The Broad Institute Genome Sequencing Center for Infectious Disease"/>
            <person name="Wu L."/>
            <person name="Ma J."/>
        </authorList>
    </citation>
    <scope>NUCLEOTIDE SEQUENCE [LARGE SCALE GENOMIC DNA]</scope>
    <source>
        <strain evidence="2">CGMCC 1.10188</strain>
    </source>
</reference>
<dbReference type="InterPro" id="IPR008792">
    <property type="entry name" value="PQQD"/>
</dbReference>
<protein>
    <recommendedName>
        <fullName evidence="3">PqqD family protein</fullName>
    </recommendedName>
</protein>
<evidence type="ECO:0000313" key="2">
    <source>
        <dbReference type="Proteomes" id="UP000603352"/>
    </source>
</evidence>
<evidence type="ECO:0008006" key="3">
    <source>
        <dbReference type="Google" id="ProtNLM"/>
    </source>
</evidence>
<dbReference type="Pfam" id="PF05402">
    <property type="entry name" value="PqqD"/>
    <property type="match status" value="1"/>
</dbReference>
<accession>A0ABQ1JE15</accession>
<gene>
    <name evidence="1" type="ORF">GCM10011505_50880</name>
</gene>
<evidence type="ECO:0000313" key="1">
    <source>
        <dbReference type="EMBL" id="GGB64234.1"/>
    </source>
</evidence>
<name>A0ABQ1JE15_9PROT</name>
<organism evidence="1 2">
    <name type="scientific">Tistrella bauzanensis</name>
    <dbReference type="NCBI Taxonomy" id="657419"/>
    <lineage>
        <taxon>Bacteria</taxon>
        <taxon>Pseudomonadati</taxon>
        <taxon>Pseudomonadota</taxon>
        <taxon>Alphaproteobacteria</taxon>
        <taxon>Geminicoccales</taxon>
        <taxon>Geminicoccaceae</taxon>
        <taxon>Tistrella</taxon>
    </lineage>
</organism>
<dbReference type="Proteomes" id="UP000603352">
    <property type="component" value="Unassembled WGS sequence"/>
</dbReference>
<keyword evidence="2" id="KW-1185">Reference proteome</keyword>
<proteinExistence type="predicted"/>
<dbReference type="Gene3D" id="1.10.10.1150">
    <property type="entry name" value="Coenzyme PQQ synthesis protein D (PqqD)"/>
    <property type="match status" value="1"/>
</dbReference>
<dbReference type="InterPro" id="IPR041881">
    <property type="entry name" value="PqqD_sf"/>
</dbReference>
<dbReference type="EMBL" id="BMDZ01000180">
    <property type="protein sequence ID" value="GGB64234.1"/>
    <property type="molecule type" value="Genomic_DNA"/>
</dbReference>
<comment type="caution">
    <text evidence="1">The sequence shown here is derived from an EMBL/GenBank/DDBJ whole genome shotgun (WGS) entry which is preliminary data.</text>
</comment>
<sequence length="71" mass="7971">MSVARGQYYNLNAVGGHIWRLLETPRSLDQIVTSLAEVYDAPEEKIRAEADAFLTRLKREGLLEIVVTDAP</sequence>